<keyword evidence="2" id="KW-1185">Reference proteome</keyword>
<dbReference type="AlphaFoldDB" id="A0A427XYF0"/>
<sequence length="315" mass="35047">MPAYGPEYWTNNPSPYKDCAGQEWPLRDTSLANSDHIAFLVALEPLSGRPGLYTTLDASTVSYDSHGVRHVQTPHSWRTVDDPLRAGTVNSLEAWHIPPAHIDYNLLARQTLSTEKDSYDEGGSTLDPELCQRALAMAQKIERLSCVDPMCPEASEAKGVLECIFVAHRTQSSKRDWHIGKPTGSLTKTKRRAIRYNYTDPEGGHIVTIKQLGGYDDVEVLEAEDAPHSEVQTIRVDEAGIKSRVETILAEAAKDFFKATRTVAAETERDERPLSVKTSCDMALSLTHFSTLLTVQSESEPARADRLGFSTEYRR</sequence>
<protein>
    <submittedName>
        <fullName evidence="1">Uncharacterized protein</fullName>
    </submittedName>
</protein>
<organism evidence="1 2">
    <name type="scientific">Saitozyma podzolica</name>
    <dbReference type="NCBI Taxonomy" id="1890683"/>
    <lineage>
        <taxon>Eukaryota</taxon>
        <taxon>Fungi</taxon>
        <taxon>Dikarya</taxon>
        <taxon>Basidiomycota</taxon>
        <taxon>Agaricomycotina</taxon>
        <taxon>Tremellomycetes</taxon>
        <taxon>Tremellales</taxon>
        <taxon>Trimorphomycetaceae</taxon>
        <taxon>Saitozyma</taxon>
    </lineage>
</organism>
<comment type="caution">
    <text evidence="1">The sequence shown here is derived from an EMBL/GenBank/DDBJ whole genome shotgun (WGS) entry which is preliminary data.</text>
</comment>
<reference evidence="1 2" key="1">
    <citation type="submission" date="2018-11" db="EMBL/GenBank/DDBJ databases">
        <title>Genome sequence of Saitozyma podzolica DSM 27192.</title>
        <authorList>
            <person name="Aliyu H."/>
            <person name="Gorte O."/>
            <person name="Ochsenreither K."/>
        </authorList>
    </citation>
    <scope>NUCLEOTIDE SEQUENCE [LARGE SCALE GENOMIC DNA]</scope>
    <source>
        <strain evidence="1 2">DSM 27192</strain>
    </source>
</reference>
<dbReference type="Proteomes" id="UP000279259">
    <property type="component" value="Unassembled WGS sequence"/>
</dbReference>
<name>A0A427XYF0_9TREE</name>
<dbReference type="EMBL" id="RSCD01000022">
    <property type="protein sequence ID" value="RSH83908.1"/>
    <property type="molecule type" value="Genomic_DNA"/>
</dbReference>
<evidence type="ECO:0000313" key="1">
    <source>
        <dbReference type="EMBL" id="RSH83908.1"/>
    </source>
</evidence>
<gene>
    <name evidence="1" type="ORF">EHS25_005152</name>
</gene>
<accession>A0A427XYF0</accession>
<proteinExistence type="predicted"/>
<evidence type="ECO:0000313" key="2">
    <source>
        <dbReference type="Proteomes" id="UP000279259"/>
    </source>
</evidence>